<evidence type="ECO:0000256" key="5">
    <source>
        <dbReference type="ARBA" id="ARBA00023125"/>
    </source>
</evidence>
<feature type="zinc finger region" description="C3H1-type" evidence="6">
    <location>
        <begin position="174"/>
        <end position="202"/>
    </location>
</feature>
<gene>
    <name evidence="9" type="ORF">CJ030_MR5G001015</name>
</gene>
<feature type="non-terminal residue" evidence="9">
    <location>
        <position position="1"/>
    </location>
</feature>
<feature type="domain" description="C3H1-type" evidence="8">
    <location>
        <begin position="13"/>
        <end position="41"/>
    </location>
</feature>
<keyword evidence="2" id="KW-0677">Repeat</keyword>
<feature type="region of interest" description="Disordered" evidence="7">
    <location>
        <begin position="209"/>
        <end position="230"/>
    </location>
</feature>
<dbReference type="Pfam" id="PF00642">
    <property type="entry name" value="zf-CCCH"/>
    <property type="match status" value="3"/>
</dbReference>
<dbReference type="InterPro" id="IPR000571">
    <property type="entry name" value="Znf_CCCH"/>
</dbReference>
<dbReference type="EMBL" id="RXIC02000023">
    <property type="protein sequence ID" value="KAB1212481.1"/>
    <property type="molecule type" value="Genomic_DNA"/>
</dbReference>
<dbReference type="GO" id="GO:0003729">
    <property type="term" value="F:mRNA binding"/>
    <property type="evidence" value="ECO:0007669"/>
    <property type="project" value="UniProtKB-ARBA"/>
</dbReference>
<evidence type="ECO:0000256" key="4">
    <source>
        <dbReference type="ARBA" id="ARBA00022833"/>
    </source>
</evidence>
<dbReference type="FunFam" id="4.10.1000.10:FF:000033">
    <property type="entry name" value="zinc finger CCCH domain-containing protein 37"/>
    <property type="match status" value="1"/>
</dbReference>
<dbReference type="AlphaFoldDB" id="A0A6A1VI77"/>
<keyword evidence="1 6" id="KW-0479">Metal-binding</keyword>
<dbReference type="GO" id="GO:0008270">
    <property type="term" value="F:zinc ion binding"/>
    <property type="evidence" value="ECO:0007669"/>
    <property type="project" value="UniProtKB-KW"/>
</dbReference>
<comment type="caution">
    <text evidence="9">The sequence shown here is derived from an EMBL/GenBank/DDBJ whole genome shotgun (WGS) entry which is preliminary data.</text>
</comment>
<dbReference type="GO" id="GO:0003677">
    <property type="term" value="F:DNA binding"/>
    <property type="evidence" value="ECO:0007669"/>
    <property type="project" value="UniProtKB-KW"/>
</dbReference>
<keyword evidence="10" id="KW-1185">Reference proteome</keyword>
<evidence type="ECO:0000256" key="6">
    <source>
        <dbReference type="PROSITE-ProRule" id="PRU00723"/>
    </source>
</evidence>
<evidence type="ECO:0000256" key="7">
    <source>
        <dbReference type="SAM" id="MobiDB-lite"/>
    </source>
</evidence>
<feature type="domain" description="C3H1-type" evidence="8">
    <location>
        <begin position="121"/>
        <end position="149"/>
    </location>
</feature>
<accession>A0A6A1VI77</accession>
<feature type="zinc finger region" description="C3H1-type" evidence="6">
    <location>
        <begin position="121"/>
        <end position="149"/>
    </location>
</feature>
<dbReference type="SUPFAM" id="SSF90229">
    <property type="entry name" value="CCCH zinc finger"/>
    <property type="match status" value="3"/>
</dbReference>
<protein>
    <submittedName>
        <fullName evidence="9">Zinc finger CCCH domain-containing protein 37</fullName>
    </submittedName>
</protein>
<sequence>ASDNAGISALPERPSEPLCAFYMKTGKCKFGATCKFHHPKDIQIPLIGQQIGNSEQTEMTIKMEGATGDAKLANLLASYTPASLYNSKGLPVRLGAIPLSLPGNLNIGVVNPATSIYQAIDPRLGQPTYYMKTGECKFGENCKFHHPIDRSAPSLSKAAQQQTVKLTLAGLPRREDAIICPYYLKTATCKFGATCKFDHPPPGEVMAMAASQGGSNEAKVDGKEAESGQE</sequence>
<evidence type="ECO:0000259" key="8">
    <source>
        <dbReference type="PROSITE" id="PS50103"/>
    </source>
</evidence>
<reference evidence="9 10" key="1">
    <citation type="journal article" date="2019" name="Plant Biotechnol. J.">
        <title>The red bayberry genome and genetic basis of sex determination.</title>
        <authorList>
            <person name="Jia H.M."/>
            <person name="Jia H.J."/>
            <person name="Cai Q.L."/>
            <person name="Wang Y."/>
            <person name="Zhao H.B."/>
            <person name="Yang W.F."/>
            <person name="Wang G.Y."/>
            <person name="Li Y.H."/>
            <person name="Zhan D.L."/>
            <person name="Shen Y.T."/>
            <person name="Niu Q.F."/>
            <person name="Chang L."/>
            <person name="Qiu J."/>
            <person name="Zhao L."/>
            <person name="Xie H.B."/>
            <person name="Fu W.Y."/>
            <person name="Jin J."/>
            <person name="Li X.W."/>
            <person name="Jiao Y."/>
            <person name="Zhou C.C."/>
            <person name="Tu T."/>
            <person name="Chai C.Y."/>
            <person name="Gao J.L."/>
            <person name="Fan L.J."/>
            <person name="van de Weg E."/>
            <person name="Wang J.Y."/>
            <person name="Gao Z.S."/>
        </authorList>
    </citation>
    <scope>NUCLEOTIDE SEQUENCE [LARGE SCALE GENOMIC DNA]</scope>
    <source>
        <tissue evidence="9">Leaves</tissue>
    </source>
</reference>
<dbReference type="OrthoDB" id="411372at2759"/>
<evidence type="ECO:0000313" key="9">
    <source>
        <dbReference type="EMBL" id="KAB1212481.1"/>
    </source>
</evidence>
<dbReference type="Proteomes" id="UP000516437">
    <property type="component" value="Chromosome 5"/>
</dbReference>
<dbReference type="InterPro" id="IPR050974">
    <property type="entry name" value="Plant_ZF_CCCH"/>
</dbReference>
<feature type="domain" description="C3H1-type" evidence="8">
    <location>
        <begin position="174"/>
        <end position="202"/>
    </location>
</feature>
<organism evidence="9 10">
    <name type="scientific">Morella rubra</name>
    <name type="common">Chinese bayberry</name>
    <dbReference type="NCBI Taxonomy" id="262757"/>
    <lineage>
        <taxon>Eukaryota</taxon>
        <taxon>Viridiplantae</taxon>
        <taxon>Streptophyta</taxon>
        <taxon>Embryophyta</taxon>
        <taxon>Tracheophyta</taxon>
        <taxon>Spermatophyta</taxon>
        <taxon>Magnoliopsida</taxon>
        <taxon>eudicotyledons</taxon>
        <taxon>Gunneridae</taxon>
        <taxon>Pentapetalae</taxon>
        <taxon>rosids</taxon>
        <taxon>fabids</taxon>
        <taxon>Fagales</taxon>
        <taxon>Myricaceae</taxon>
        <taxon>Morella</taxon>
    </lineage>
</organism>
<evidence type="ECO:0000313" key="10">
    <source>
        <dbReference type="Proteomes" id="UP000516437"/>
    </source>
</evidence>
<keyword evidence="4 6" id="KW-0862">Zinc</keyword>
<evidence type="ECO:0000256" key="2">
    <source>
        <dbReference type="ARBA" id="ARBA00022737"/>
    </source>
</evidence>
<feature type="compositionally biased region" description="Basic and acidic residues" evidence="7">
    <location>
        <begin position="218"/>
        <end position="230"/>
    </location>
</feature>
<name>A0A6A1VI77_9ROSI</name>
<dbReference type="PANTHER" id="PTHR12506">
    <property type="entry name" value="PROTEIN PHOSPHATASE RELATED"/>
    <property type="match status" value="1"/>
</dbReference>
<dbReference type="InterPro" id="IPR036855">
    <property type="entry name" value="Znf_CCCH_sf"/>
</dbReference>
<evidence type="ECO:0000256" key="1">
    <source>
        <dbReference type="ARBA" id="ARBA00022723"/>
    </source>
</evidence>
<feature type="zinc finger region" description="C3H1-type" evidence="6">
    <location>
        <begin position="13"/>
        <end position="41"/>
    </location>
</feature>
<keyword evidence="3 6" id="KW-0863">Zinc-finger</keyword>
<dbReference type="PANTHER" id="PTHR12506:SF82">
    <property type="entry name" value="ZINC FINGER CCCH DOMAIN-CONTAINING PROTEIN 64-RELATED"/>
    <property type="match status" value="1"/>
</dbReference>
<dbReference type="PROSITE" id="PS50103">
    <property type="entry name" value="ZF_C3H1"/>
    <property type="match status" value="3"/>
</dbReference>
<dbReference type="Gene3D" id="4.10.1000.10">
    <property type="entry name" value="Zinc finger, CCCH-type"/>
    <property type="match status" value="2"/>
</dbReference>
<proteinExistence type="predicted"/>
<keyword evidence="5" id="KW-0238">DNA-binding</keyword>
<dbReference type="SMART" id="SM00356">
    <property type="entry name" value="ZnF_C3H1"/>
    <property type="match status" value="3"/>
</dbReference>
<evidence type="ECO:0000256" key="3">
    <source>
        <dbReference type="ARBA" id="ARBA00022771"/>
    </source>
</evidence>